<dbReference type="EMBL" id="AVOT02004959">
    <property type="protein sequence ID" value="MBW0477872.1"/>
    <property type="molecule type" value="Genomic_DNA"/>
</dbReference>
<accession>A0A9Q3C7W0</accession>
<proteinExistence type="predicted"/>
<evidence type="ECO:0000256" key="1">
    <source>
        <dbReference type="SAM" id="MobiDB-lite"/>
    </source>
</evidence>
<organism evidence="2 3">
    <name type="scientific">Austropuccinia psidii MF-1</name>
    <dbReference type="NCBI Taxonomy" id="1389203"/>
    <lineage>
        <taxon>Eukaryota</taxon>
        <taxon>Fungi</taxon>
        <taxon>Dikarya</taxon>
        <taxon>Basidiomycota</taxon>
        <taxon>Pucciniomycotina</taxon>
        <taxon>Pucciniomycetes</taxon>
        <taxon>Pucciniales</taxon>
        <taxon>Sphaerophragmiaceae</taxon>
        <taxon>Austropuccinia</taxon>
    </lineage>
</organism>
<dbReference type="AlphaFoldDB" id="A0A9Q3C7W0"/>
<evidence type="ECO:0000313" key="2">
    <source>
        <dbReference type="EMBL" id="MBW0477872.1"/>
    </source>
</evidence>
<keyword evidence="3" id="KW-1185">Reference proteome</keyword>
<dbReference type="Proteomes" id="UP000765509">
    <property type="component" value="Unassembled WGS sequence"/>
</dbReference>
<gene>
    <name evidence="2" type="ORF">O181_017587</name>
</gene>
<name>A0A9Q3C7W0_9BASI</name>
<comment type="caution">
    <text evidence="2">The sequence shown here is derived from an EMBL/GenBank/DDBJ whole genome shotgun (WGS) entry which is preliminary data.</text>
</comment>
<protein>
    <submittedName>
        <fullName evidence="2">Uncharacterized protein</fullName>
    </submittedName>
</protein>
<reference evidence="2" key="1">
    <citation type="submission" date="2021-03" db="EMBL/GenBank/DDBJ databases">
        <title>Draft genome sequence of rust myrtle Austropuccinia psidii MF-1, a brazilian biotype.</title>
        <authorList>
            <person name="Quecine M.C."/>
            <person name="Pachon D.M.R."/>
            <person name="Bonatelli M.L."/>
            <person name="Correr F.H."/>
            <person name="Franceschini L.M."/>
            <person name="Leite T.F."/>
            <person name="Margarido G.R.A."/>
            <person name="Almeida C.A."/>
            <person name="Ferrarezi J.A."/>
            <person name="Labate C.A."/>
        </authorList>
    </citation>
    <scope>NUCLEOTIDE SEQUENCE</scope>
    <source>
        <strain evidence="2">MF-1</strain>
    </source>
</reference>
<evidence type="ECO:0000313" key="3">
    <source>
        <dbReference type="Proteomes" id="UP000765509"/>
    </source>
</evidence>
<feature type="compositionally biased region" description="Basic and acidic residues" evidence="1">
    <location>
        <begin position="27"/>
        <end position="38"/>
    </location>
</feature>
<feature type="region of interest" description="Disordered" evidence="1">
    <location>
        <begin position="18"/>
        <end position="58"/>
    </location>
</feature>
<sequence length="95" mass="10700">MVEEGNVRLDEDMNGLALSNGIKTHQKAKDSKDDDKGNLDGIIDQGQNESTKAKVNPGNLMMDYGEAQIKTDEENMNFTSDYNDEKLQMKEFLKI</sequence>